<keyword evidence="2" id="KW-0808">Transferase</keyword>
<organism evidence="2 3">
    <name type="scientific">Candidatus Yanofskybacteria bacterium GW2011_GWE2_40_11</name>
    <dbReference type="NCBI Taxonomy" id="1619033"/>
    <lineage>
        <taxon>Bacteria</taxon>
        <taxon>Candidatus Yanofskyibacteriota</taxon>
    </lineage>
</organism>
<evidence type="ECO:0000313" key="2">
    <source>
        <dbReference type="EMBL" id="KKR41186.1"/>
    </source>
</evidence>
<dbReference type="InterPro" id="IPR001296">
    <property type="entry name" value="Glyco_trans_1"/>
</dbReference>
<dbReference type="Gene3D" id="3.40.50.2000">
    <property type="entry name" value="Glycogen Phosphorylase B"/>
    <property type="match status" value="2"/>
</dbReference>
<sequence>MKIALVHDWVLNLGGAERTLIALHEIFPNAPIYTLFHKKKLTSRYLPNTKIVASRLQRLPFVMTAYPYLAFIMPSIIESFDLSEFDLVISSSVIFSKGLVLKPKTRHICYCYSPTRFLWDRNSDYERSGLISKVARHYLRIWDRLASDRVDEFIAISKNVQDRIKKYYHRDSKIIFPPVNTYNIESDFVPTIENYYLIVSRLYDYKNIALVIDTFNKLKLPLIIIGDGPTKRRLKRMAGDNVDLLGFVSDEFLAGYYKNCRAFIMPQEEDFGIAPVEAMAYGKPVVALRRGGAMEIIEEGVTGEFFDDPIPEALADGIRRLNDNYHKYSPNLIKESAKRFSLENFRNAILEIIE</sequence>
<dbReference type="GO" id="GO:0016757">
    <property type="term" value="F:glycosyltransferase activity"/>
    <property type="evidence" value="ECO:0007669"/>
    <property type="project" value="InterPro"/>
</dbReference>
<feature type="domain" description="Glycosyl transferase family 1" evidence="1">
    <location>
        <begin position="191"/>
        <end position="337"/>
    </location>
</feature>
<accession>A0A0G0QV02</accession>
<name>A0A0G0QV02_9BACT</name>
<dbReference type="SUPFAM" id="SSF53756">
    <property type="entry name" value="UDP-Glycosyltransferase/glycogen phosphorylase"/>
    <property type="match status" value="1"/>
</dbReference>
<reference evidence="2 3" key="1">
    <citation type="journal article" date="2015" name="Nature">
        <title>rRNA introns, odd ribosomes, and small enigmatic genomes across a large radiation of phyla.</title>
        <authorList>
            <person name="Brown C.T."/>
            <person name="Hug L.A."/>
            <person name="Thomas B.C."/>
            <person name="Sharon I."/>
            <person name="Castelle C.J."/>
            <person name="Singh A."/>
            <person name="Wilkins M.J."/>
            <person name="Williams K.H."/>
            <person name="Banfield J.F."/>
        </authorList>
    </citation>
    <scope>NUCLEOTIDE SEQUENCE [LARGE SCALE GENOMIC DNA]</scope>
</reference>
<comment type="caution">
    <text evidence="2">The sequence shown here is derived from an EMBL/GenBank/DDBJ whole genome shotgun (WGS) entry which is preliminary data.</text>
</comment>
<protein>
    <submittedName>
        <fullName evidence="2">Glycosyl transferase group 1</fullName>
    </submittedName>
</protein>
<dbReference type="Proteomes" id="UP000034072">
    <property type="component" value="Unassembled WGS sequence"/>
</dbReference>
<dbReference type="AlphaFoldDB" id="A0A0G0QV02"/>
<dbReference type="InterPro" id="IPR050194">
    <property type="entry name" value="Glycosyltransferase_grp1"/>
</dbReference>
<dbReference type="Pfam" id="PF00534">
    <property type="entry name" value="Glycos_transf_1"/>
    <property type="match status" value="1"/>
</dbReference>
<dbReference type="PANTHER" id="PTHR45947">
    <property type="entry name" value="SULFOQUINOVOSYL TRANSFERASE SQD2"/>
    <property type="match status" value="1"/>
</dbReference>
<evidence type="ECO:0000313" key="3">
    <source>
        <dbReference type="Proteomes" id="UP000034072"/>
    </source>
</evidence>
<proteinExistence type="predicted"/>
<dbReference type="PANTHER" id="PTHR45947:SF3">
    <property type="entry name" value="SULFOQUINOVOSYL TRANSFERASE SQD2"/>
    <property type="match status" value="1"/>
</dbReference>
<dbReference type="EMBL" id="LBXZ01000001">
    <property type="protein sequence ID" value="KKR41186.1"/>
    <property type="molecule type" value="Genomic_DNA"/>
</dbReference>
<gene>
    <name evidence="2" type="ORF">UT75_C0001G0090</name>
</gene>
<evidence type="ECO:0000259" key="1">
    <source>
        <dbReference type="Pfam" id="PF00534"/>
    </source>
</evidence>